<keyword evidence="2" id="KW-1185">Reference proteome</keyword>
<name>A0A2S9JTL9_9SPHI</name>
<organism evidence="1 2">
    <name type="scientific">Sphingobacterium gobiense</name>
    <dbReference type="NCBI Taxonomy" id="1382456"/>
    <lineage>
        <taxon>Bacteria</taxon>
        <taxon>Pseudomonadati</taxon>
        <taxon>Bacteroidota</taxon>
        <taxon>Sphingobacteriia</taxon>
        <taxon>Sphingobacteriales</taxon>
        <taxon>Sphingobacteriaceae</taxon>
        <taxon>Sphingobacterium</taxon>
    </lineage>
</organism>
<evidence type="ECO:0000313" key="1">
    <source>
        <dbReference type="EMBL" id="PRD56637.1"/>
    </source>
</evidence>
<reference evidence="1 2" key="1">
    <citation type="submission" date="2018-02" db="EMBL/GenBank/DDBJ databases">
        <title>The draft genome of Sphingobacterium gobiense H7.</title>
        <authorList>
            <person name="Li L."/>
            <person name="Liu L."/>
            <person name="Zhang X."/>
            <person name="Wang T."/>
            <person name="Liang L."/>
        </authorList>
    </citation>
    <scope>NUCLEOTIDE SEQUENCE [LARGE SCALE GENOMIC DNA]</scope>
    <source>
        <strain evidence="1 2">ACCC 05757</strain>
    </source>
</reference>
<evidence type="ECO:0000313" key="2">
    <source>
        <dbReference type="Proteomes" id="UP000238642"/>
    </source>
</evidence>
<dbReference type="Proteomes" id="UP000238642">
    <property type="component" value="Unassembled WGS sequence"/>
</dbReference>
<comment type="caution">
    <text evidence="1">The sequence shown here is derived from an EMBL/GenBank/DDBJ whole genome shotgun (WGS) entry which is preliminary data.</text>
</comment>
<proteinExistence type="predicted"/>
<dbReference type="AlphaFoldDB" id="A0A2S9JTL9"/>
<gene>
    <name evidence="1" type="ORF">C5749_05225</name>
</gene>
<dbReference type="EMBL" id="PVBS01000001">
    <property type="protein sequence ID" value="PRD56637.1"/>
    <property type="molecule type" value="Genomic_DNA"/>
</dbReference>
<sequence>MLLFITLQACQSSNKSDTQATQADSSRPESMSIAEDTLSKLQSKLRVGESLTLGAVYTDTVSFVDVNDDGDYFLLHVKKTKDTVGLLYDGSYDFVRGDKLAIQWKIDSIRPAGDPDFLHFTERLLSASVVKPFKLQPRSVKFLWHEERFMEEYDATVSTIVLDEGYVANISDPEKAALGYVATFIGNECAWDGKATPNRSNLKCKILTALDLGYQCSNTHLGFLRHWFRSDSTALKKLESCPTIPDGSTIQETFDKIDLKVDGNEIIVAYTIVSINTREGKSWTWDVKDHFRFHNNRLELVKTERSEPAAADFEVSDSDS</sequence>
<accession>A0A2S9JTL9</accession>
<protein>
    <submittedName>
        <fullName evidence="1">Uncharacterized protein</fullName>
    </submittedName>
</protein>